<dbReference type="InterPro" id="IPR011701">
    <property type="entry name" value="MFS"/>
</dbReference>
<keyword evidence="3 6" id="KW-0812">Transmembrane</keyword>
<evidence type="ECO:0000313" key="9">
    <source>
        <dbReference type="Proteomes" id="UP000000329"/>
    </source>
</evidence>
<feature type="transmembrane region" description="Helical" evidence="6">
    <location>
        <begin position="421"/>
        <end position="441"/>
    </location>
</feature>
<dbReference type="InterPro" id="IPR020846">
    <property type="entry name" value="MFS_dom"/>
</dbReference>
<feature type="transmembrane region" description="Helical" evidence="6">
    <location>
        <begin position="177"/>
        <end position="198"/>
    </location>
</feature>
<feature type="transmembrane region" description="Helical" evidence="6">
    <location>
        <begin position="204"/>
        <end position="222"/>
    </location>
</feature>
<dbReference type="InterPro" id="IPR050382">
    <property type="entry name" value="MFS_Na/Anion_cotransporter"/>
</dbReference>
<dbReference type="GO" id="GO:0005886">
    <property type="term" value="C:plasma membrane"/>
    <property type="evidence" value="ECO:0007669"/>
    <property type="project" value="UniProtKB-SubCell"/>
</dbReference>
<dbReference type="STRING" id="757424.Hsero_0531"/>
<proteinExistence type="predicted"/>
<accession>D8IY90</accession>
<sequence>MHHVDAADPVGRGSSAASVAPAASAASNAPAAAQIGQKPTRYRWVVMGLIFLIWAIACADRANFGIALPYMKKEYGITNTEAGLIVSLFSFAYGLVQIPVGLMYKRLSEKTTGILFSVFMLLTSLFTGLMGTTSSVLLLQLYRVGLGLSEGPLGIGCTNVINRWFPPEEKGTATGLWIAASKLGPLIVPTVCIIVIQLWGWREIFYVFAVPGIFLAILWFFLVTNSPSENRFCNEAERRYITQDVAAGPATATASSRAHVGAQVTPMPWLDGINRTRRVPRLETLRQVFTSWNVIGVAIGYGCMIGISNIFMSWIPTYLVTVKGFASVKMGFLASAPFIGAVAGNMLGGVISDRLLGGRRKPMMLLGALGTALMTLLLVEAPDSVLYLGAMLMLSGLMLGIGFAGYSAYPMGLATKATYPAAFGIVNSLGQIGGACAPLAVGMLLDRYDWSSVFLYMVGTSLLCLALLLSVVEPITVRKAGEEA</sequence>
<dbReference type="InterPro" id="IPR036259">
    <property type="entry name" value="MFS_trans_sf"/>
</dbReference>
<reference evidence="8 9" key="1">
    <citation type="submission" date="2010-04" db="EMBL/GenBank/DDBJ databases">
        <title>The genome of Herbaspirillum seropedicae SmR1, an endophytic, nitrogen-fixing, plant-growth promoting beta-Proteobacteria.</title>
        <authorList>
            <person name="Pedrosa F.O."/>
            <person name="Monteiro R.A."/>
            <person name="Wassem R."/>
            <person name="Cruz L.M."/>
            <person name="Ayub R.A."/>
            <person name="Colauto N.B."/>
            <person name="Fernandez M.A."/>
            <person name="Fungaro M.H.P."/>
            <person name="Grisard E.C."/>
            <person name="Hungria M."/>
            <person name="Madeira H.M.F."/>
            <person name="Nodari R.O."/>
            <person name="Osaku C.A."/>
            <person name="Petzl-Erler M.L."/>
            <person name="Terenzi H."/>
            <person name="Vieira L.G.E."/>
            <person name="Almeida M.I.M."/>
            <person name="Alves L.R."/>
            <person name="Arantes O.M.N."/>
            <person name="Balsanelli E."/>
            <person name="Barcellos F.G."/>
            <person name="Baura V.A."/>
            <person name="Binde D.R."/>
            <person name="Campo R.J."/>
            <person name="Chubatsu L.S."/>
            <person name="Chueire L.M.O."/>
            <person name="Ciferri R.R."/>
            <person name="Correa L.C."/>
            <person name="da Conceicao Silva J.L."/>
            <person name="Dabul A.N.G."/>
            <person name="Dambros B.P."/>
            <person name="Faoro H."/>
            <person name="Favetti A."/>
            <person name="Friedermann G."/>
            <person name="Furlaneto M.C."/>
            <person name="Gasques L.S."/>
            <person name="Gimenes C.C.T."/>
            <person name="Gioppo N.M.R."/>
            <person name="Glienke-Blanco C."/>
            <person name="Godoy L.P."/>
            <person name="Guerra M.P."/>
            <person name="Karp S."/>
            <person name="Kava-Cordeiro V."/>
            <person name="Margarido V.P."/>
            <person name="Mathioni S.M."/>
            <person name="Menck-Soares M.A."/>
            <person name="Murace N.K."/>
            <person name="Nicolas M.F."/>
            <person name="Oliveira C.E.C."/>
            <person name="Pagnan N.A.B."/>
            <person name="Pamphile J.A."/>
            <person name="Patussi E.V."/>
            <person name="Pereira L.F.P."/>
            <person name="Pereira-Ferrari L."/>
            <person name="Pinto F.G.S."/>
            <person name="Precoma C."/>
            <person name="Prioli A.J."/>
            <person name="Prioli S.M.A.P."/>
            <person name="Raittz R.T."/>
            <person name="Ramos H.J.O."/>
            <person name="Ribeiro E.M.S.F."/>
            <person name="Rigo L.U."/>
            <person name="Rocha C.L.M.S.C."/>
            <person name="Rocha S.N."/>
            <person name="Santos K."/>
            <person name="Satori D."/>
            <person name="Silva A.G."/>
            <person name="Simao R.C.G."/>
            <person name="Soares M.A.M."/>
            <person name="Souza E.M."/>
            <person name="Steffens M.B.R."/>
            <person name="Steindel M."/>
            <person name="Tadra-Sfeir M.Z."/>
            <person name="Takahashi E.K."/>
            <person name="Torres R.A."/>
            <person name="Valle J.S."/>
            <person name="Vernal J.I."/>
            <person name="Vilas-Boas L.A."/>
            <person name="Watanabe M.A.E."/>
            <person name="Weiss V.A."/>
            <person name="Yates M.A."/>
            <person name="Souza E.M."/>
        </authorList>
    </citation>
    <scope>NUCLEOTIDE SEQUENCE [LARGE SCALE GENOMIC DNA]</scope>
    <source>
        <strain evidence="8 9">SmR1</strain>
    </source>
</reference>
<dbReference type="PANTHER" id="PTHR11662:SF399">
    <property type="entry name" value="FI19708P1-RELATED"/>
    <property type="match status" value="1"/>
</dbReference>
<name>D8IY90_HERSS</name>
<feature type="transmembrane region" description="Helical" evidence="6">
    <location>
        <begin position="385"/>
        <end position="409"/>
    </location>
</feature>
<dbReference type="eggNOG" id="COG2271">
    <property type="taxonomic scope" value="Bacteria"/>
</dbReference>
<evidence type="ECO:0000256" key="5">
    <source>
        <dbReference type="ARBA" id="ARBA00023136"/>
    </source>
</evidence>
<feature type="transmembrane region" description="Helical" evidence="6">
    <location>
        <begin position="44"/>
        <end position="62"/>
    </location>
</feature>
<evidence type="ECO:0000259" key="7">
    <source>
        <dbReference type="PROSITE" id="PS50850"/>
    </source>
</evidence>
<feature type="transmembrane region" description="Helical" evidence="6">
    <location>
        <begin position="114"/>
        <end position="138"/>
    </location>
</feature>
<dbReference type="KEGG" id="hse:Hsero_0531"/>
<keyword evidence="9" id="KW-1185">Reference proteome</keyword>
<dbReference type="InterPro" id="IPR000849">
    <property type="entry name" value="Sugar_P_transporter"/>
</dbReference>
<keyword evidence="4 6" id="KW-1133">Transmembrane helix</keyword>
<dbReference type="SUPFAM" id="SSF103473">
    <property type="entry name" value="MFS general substrate transporter"/>
    <property type="match status" value="1"/>
</dbReference>
<keyword evidence="5 6" id="KW-0472">Membrane</keyword>
<dbReference type="PROSITE" id="PS50850">
    <property type="entry name" value="MFS"/>
    <property type="match status" value="1"/>
</dbReference>
<dbReference type="PANTHER" id="PTHR11662">
    <property type="entry name" value="SOLUTE CARRIER FAMILY 17"/>
    <property type="match status" value="1"/>
</dbReference>
<evidence type="ECO:0000256" key="3">
    <source>
        <dbReference type="ARBA" id="ARBA00022692"/>
    </source>
</evidence>
<feature type="transmembrane region" description="Helical" evidence="6">
    <location>
        <begin position="82"/>
        <end position="102"/>
    </location>
</feature>
<evidence type="ECO:0000256" key="6">
    <source>
        <dbReference type="SAM" id="Phobius"/>
    </source>
</evidence>
<dbReference type="GeneID" id="29391859"/>
<dbReference type="AlphaFoldDB" id="D8IY90"/>
<dbReference type="Gene3D" id="1.20.1250.20">
    <property type="entry name" value="MFS general substrate transporter like domains"/>
    <property type="match status" value="2"/>
</dbReference>
<dbReference type="EMBL" id="CP002039">
    <property type="protein sequence ID" value="ADJ62050.1"/>
    <property type="molecule type" value="Genomic_DNA"/>
</dbReference>
<dbReference type="GO" id="GO:0022857">
    <property type="term" value="F:transmembrane transporter activity"/>
    <property type="evidence" value="ECO:0007669"/>
    <property type="project" value="InterPro"/>
</dbReference>
<dbReference type="Pfam" id="PF07690">
    <property type="entry name" value="MFS_1"/>
    <property type="match status" value="1"/>
</dbReference>
<dbReference type="RefSeq" id="WP_013232568.1">
    <property type="nucleotide sequence ID" value="NC_014323.1"/>
</dbReference>
<dbReference type="Proteomes" id="UP000000329">
    <property type="component" value="Chromosome"/>
</dbReference>
<feature type="transmembrane region" description="Helical" evidence="6">
    <location>
        <begin position="363"/>
        <end position="379"/>
    </location>
</feature>
<dbReference type="HOGENOM" id="CLU_001265_5_1_4"/>
<feature type="transmembrane region" description="Helical" evidence="6">
    <location>
        <begin position="453"/>
        <end position="472"/>
    </location>
</feature>
<evidence type="ECO:0000256" key="2">
    <source>
        <dbReference type="ARBA" id="ARBA00022475"/>
    </source>
</evidence>
<dbReference type="CDD" id="cd17319">
    <property type="entry name" value="MFS_ExuT_GudP_like"/>
    <property type="match status" value="1"/>
</dbReference>
<keyword evidence="2" id="KW-1003">Cell membrane</keyword>
<evidence type="ECO:0000313" key="8">
    <source>
        <dbReference type="EMBL" id="ADJ62050.1"/>
    </source>
</evidence>
<protein>
    <submittedName>
        <fullName evidence="8">Major facilitator superfamily MFS_1 protein</fullName>
    </submittedName>
</protein>
<dbReference type="PIRSF" id="PIRSF002808">
    <property type="entry name" value="Hexose_phosphate_transp"/>
    <property type="match status" value="1"/>
</dbReference>
<comment type="subcellular location">
    <subcellularLocation>
        <location evidence="1">Cell membrane</location>
        <topology evidence="1">Multi-pass membrane protein</topology>
    </subcellularLocation>
</comment>
<feature type="transmembrane region" description="Helical" evidence="6">
    <location>
        <begin position="288"/>
        <end position="312"/>
    </location>
</feature>
<gene>
    <name evidence="8" type="primary">gudP</name>
    <name evidence="8" type="ordered locus">Hsero_0531</name>
</gene>
<organism evidence="8 9">
    <name type="scientific">Herbaspirillum seropedicae (strain SmR1)</name>
    <dbReference type="NCBI Taxonomy" id="757424"/>
    <lineage>
        <taxon>Bacteria</taxon>
        <taxon>Pseudomonadati</taxon>
        <taxon>Pseudomonadota</taxon>
        <taxon>Betaproteobacteria</taxon>
        <taxon>Burkholderiales</taxon>
        <taxon>Oxalobacteraceae</taxon>
        <taxon>Herbaspirillum</taxon>
    </lineage>
</organism>
<feature type="domain" description="Major facilitator superfamily (MFS) profile" evidence="7">
    <location>
        <begin position="46"/>
        <end position="476"/>
    </location>
</feature>
<evidence type="ECO:0000256" key="4">
    <source>
        <dbReference type="ARBA" id="ARBA00022989"/>
    </source>
</evidence>
<evidence type="ECO:0000256" key="1">
    <source>
        <dbReference type="ARBA" id="ARBA00004651"/>
    </source>
</evidence>
<feature type="transmembrane region" description="Helical" evidence="6">
    <location>
        <begin position="144"/>
        <end position="165"/>
    </location>
</feature>
<feature type="transmembrane region" description="Helical" evidence="6">
    <location>
        <begin position="332"/>
        <end position="351"/>
    </location>
</feature>